<gene>
    <name evidence="4" type="ORF">BX611_0911</name>
</gene>
<keyword evidence="1" id="KW-0175">Coiled coil</keyword>
<reference evidence="4 5" key="1">
    <citation type="submission" date="2018-08" db="EMBL/GenBank/DDBJ databases">
        <title>Genomic Encyclopedia of Type Strains, Phase III (KMG-III): the genomes of soil and plant-associated and newly described type strains.</title>
        <authorList>
            <person name="Whitman W."/>
        </authorList>
    </citation>
    <scope>NUCLEOTIDE SEQUENCE [LARGE SCALE GENOMIC DNA]</scope>
    <source>
        <strain evidence="4 5">325-5</strain>
    </source>
</reference>
<feature type="transmembrane region" description="Helical" evidence="3">
    <location>
        <begin position="155"/>
        <end position="175"/>
    </location>
</feature>
<feature type="transmembrane region" description="Helical" evidence="3">
    <location>
        <begin position="56"/>
        <end position="76"/>
    </location>
</feature>
<dbReference type="OrthoDB" id="9812498at2"/>
<dbReference type="AlphaFoldDB" id="A0A3D9RUU0"/>
<feature type="compositionally biased region" description="Basic and acidic residues" evidence="2">
    <location>
        <begin position="947"/>
        <end position="969"/>
    </location>
</feature>
<organism evidence="4 5">
    <name type="scientific">Lutibacter oceani</name>
    <dbReference type="NCBI Taxonomy" id="1853311"/>
    <lineage>
        <taxon>Bacteria</taxon>
        <taxon>Pseudomonadati</taxon>
        <taxon>Bacteroidota</taxon>
        <taxon>Flavobacteriia</taxon>
        <taxon>Flavobacteriales</taxon>
        <taxon>Flavobacteriaceae</taxon>
        <taxon>Lutibacter</taxon>
    </lineage>
</organism>
<dbReference type="Proteomes" id="UP000256429">
    <property type="component" value="Unassembled WGS sequence"/>
</dbReference>
<evidence type="ECO:0000313" key="4">
    <source>
        <dbReference type="EMBL" id="REE83617.1"/>
    </source>
</evidence>
<evidence type="ECO:0000256" key="2">
    <source>
        <dbReference type="SAM" id="MobiDB-lite"/>
    </source>
</evidence>
<dbReference type="RefSeq" id="WP_115878474.1">
    <property type="nucleotide sequence ID" value="NZ_QTTQ01000009.1"/>
</dbReference>
<feature type="compositionally biased region" description="Basic residues" evidence="2">
    <location>
        <begin position="747"/>
        <end position="762"/>
    </location>
</feature>
<keyword evidence="3" id="KW-0812">Transmembrane</keyword>
<evidence type="ECO:0000256" key="3">
    <source>
        <dbReference type="SAM" id="Phobius"/>
    </source>
</evidence>
<protein>
    <submittedName>
        <fullName evidence="4">Uncharacterized protein</fullName>
    </submittedName>
</protein>
<dbReference type="EMBL" id="QTTQ01000009">
    <property type="protein sequence ID" value="REE83617.1"/>
    <property type="molecule type" value="Genomic_DNA"/>
</dbReference>
<keyword evidence="3" id="KW-0472">Membrane</keyword>
<evidence type="ECO:0000313" key="5">
    <source>
        <dbReference type="Proteomes" id="UP000256429"/>
    </source>
</evidence>
<evidence type="ECO:0000256" key="1">
    <source>
        <dbReference type="SAM" id="Coils"/>
    </source>
</evidence>
<keyword evidence="3" id="KW-1133">Transmembrane helix</keyword>
<sequence length="1111" mass="128893">MSNFKNIQAKLQKFIKRYYTNELIKGLLLFFSTGLLYLIFTLLIEYFLWLKPVARTLLFWLFVLVEILLILFYILIPIFKIYGIKKGISEVDASIIIGKHFPEVKDKLLNMLQLKNMQQNSDLINASIAQKSNELKPIPFKNAVDFSGNKKYIKYALIPIAIWLLVYITGNITIFNDSLNRVVHYNTAYEAPAPFSFRVLNESFNVVEGAPFSLQVETVGNTIPEDATIHFSNENYYLENIGLGKFQFNFTNVKKPIHFFIEANGIVSKDYTLNIISTPVITNLKMVLKYPSYTGKRNEVIQNTGNAIVPQGTEVTWQIETHQTDSVSFILENDLISNFKQNTSNFFSYSKKLTEAVNYTIATSNQQLKNYEALNFQINVISDEFPKIIVKSDIDSISRGPVQFIGQISDDYAVNKLQLVYYDTEKPKELKTHVINITKSSFTDFYYVFPNEVLIDEGINYELFFEVFDNDKINGSKKTKSTVFRYYNKTEKELNEDLLKEQEENINTISKTLEKSKKLNAEVDKFKDEIQKKAEINWNDTKKLEQFIKRQSQYQEMFQKQTNQLEQNLNDQPDNKNLNEKKDDLKKRIEETKKLAEQEKMLKELNELSKKIEKEDLVDKLNEITKKNKQNEQSLERILELTKRFYVEQKANQIAEKLNKLADKENELSKKDTNENTSNKQEEINKEFDAIKKEMDALKKQNNDLMRPMKLPENSDEKKEIDKDLNEALDELNKSEELENSDNNSKSKAKKNQKSASKKMKQLGKSMEQSMLEMEGESIDENIEDLRKIVENLIEFSFQQEDLLNKFSDSDNSHPEYPKNLKQQHVLKEYFEHIDDSIYMLSLRLVKMSNSIQKEVNDAQYNIDESLLNFAENRSNQGVSNQHFVITSVNNLANQLSNLLESLMNASASMGKGKGGSQEFSLPDIIQKQGELSEKMKAGMKKGVLSGDEKEGENSKKGQGENGEEKSEQTNEELFEIYKEQAKLREMLEEMLGEDGVNPSNGSGDAIKKMEALEKEMLEKGFSKDVVEKMQQLSYELLKLEKATKEQGQDKKRKSNTNIQSFEKRSIDKLKFKNQYFNYNEILNRQSLPLRSIYKIKVQEYFKTVQKNDSI</sequence>
<feature type="coiled-coil region" evidence="1">
    <location>
        <begin position="499"/>
        <end position="536"/>
    </location>
</feature>
<feature type="transmembrane region" description="Helical" evidence="3">
    <location>
        <begin position="26"/>
        <end position="50"/>
    </location>
</feature>
<accession>A0A3D9RUU0</accession>
<feature type="region of interest" description="Disordered" evidence="2">
    <location>
        <begin position="942"/>
        <end position="971"/>
    </location>
</feature>
<comment type="caution">
    <text evidence="4">The sequence shown here is derived from an EMBL/GenBank/DDBJ whole genome shotgun (WGS) entry which is preliminary data.</text>
</comment>
<proteinExistence type="predicted"/>
<feature type="region of interest" description="Disordered" evidence="2">
    <location>
        <begin position="700"/>
        <end position="720"/>
    </location>
</feature>
<keyword evidence="5" id="KW-1185">Reference proteome</keyword>
<name>A0A3D9RUU0_9FLAO</name>
<feature type="region of interest" description="Disordered" evidence="2">
    <location>
        <begin position="732"/>
        <end position="769"/>
    </location>
</feature>